<protein>
    <submittedName>
        <fullName evidence="2">Agmatine deiminase family protein</fullName>
    </submittedName>
</protein>
<dbReference type="PANTHER" id="PTHR31377">
    <property type="entry name" value="AGMATINE DEIMINASE-RELATED"/>
    <property type="match status" value="1"/>
</dbReference>
<dbReference type="SUPFAM" id="SSF55909">
    <property type="entry name" value="Pentein"/>
    <property type="match status" value="1"/>
</dbReference>
<gene>
    <name evidence="2" type="ORF">PM006_15235</name>
</gene>
<proteinExistence type="predicted"/>
<evidence type="ECO:0000313" key="2">
    <source>
        <dbReference type="EMBL" id="MDB2001557.1"/>
    </source>
</evidence>
<comment type="caution">
    <text evidence="2">The sequence shown here is derived from an EMBL/GenBank/DDBJ whole genome shotgun (WGS) entry which is preliminary data.</text>
</comment>
<name>A0AAW6B095_CLOSY</name>
<dbReference type="EMBL" id="JAQLGM010000042">
    <property type="protein sequence ID" value="MDB2001557.1"/>
    <property type="molecule type" value="Genomic_DNA"/>
</dbReference>
<dbReference type="GO" id="GO:0004668">
    <property type="term" value="F:protein-arginine deiminase activity"/>
    <property type="evidence" value="ECO:0007669"/>
    <property type="project" value="InterPro"/>
</dbReference>
<organism evidence="2 3">
    <name type="scientific">Clostridium symbiosum</name>
    <name type="common">Bacteroides symbiosus</name>
    <dbReference type="NCBI Taxonomy" id="1512"/>
    <lineage>
        <taxon>Bacteria</taxon>
        <taxon>Bacillati</taxon>
        <taxon>Bacillota</taxon>
        <taxon>Clostridia</taxon>
        <taxon>Lachnospirales</taxon>
        <taxon>Lachnospiraceae</taxon>
        <taxon>Otoolea</taxon>
    </lineage>
</organism>
<evidence type="ECO:0000256" key="1">
    <source>
        <dbReference type="ARBA" id="ARBA00022801"/>
    </source>
</evidence>
<dbReference type="GO" id="GO:0047632">
    <property type="term" value="F:agmatine deiminase activity"/>
    <property type="evidence" value="ECO:0007669"/>
    <property type="project" value="TreeGrafter"/>
</dbReference>
<dbReference type="Pfam" id="PF04371">
    <property type="entry name" value="PAD_porph"/>
    <property type="match status" value="1"/>
</dbReference>
<accession>A0AAW6B095</accession>
<dbReference type="GeneID" id="57969845"/>
<dbReference type="Proteomes" id="UP001300871">
    <property type="component" value="Unassembled WGS sequence"/>
</dbReference>
<dbReference type="GO" id="GO:0009446">
    <property type="term" value="P:putrescine biosynthetic process"/>
    <property type="evidence" value="ECO:0007669"/>
    <property type="project" value="InterPro"/>
</dbReference>
<reference evidence="2" key="1">
    <citation type="submission" date="2023-01" db="EMBL/GenBank/DDBJ databases">
        <title>Human gut microbiome strain richness.</title>
        <authorList>
            <person name="Chen-Liaw A."/>
        </authorList>
    </citation>
    <scope>NUCLEOTIDE SEQUENCE</scope>
    <source>
        <strain evidence="2">B1_m1001713B170214d0_201011</strain>
    </source>
</reference>
<dbReference type="AlphaFoldDB" id="A0AAW6B095"/>
<keyword evidence="1" id="KW-0378">Hydrolase</keyword>
<dbReference type="InterPro" id="IPR007466">
    <property type="entry name" value="Peptidyl-Arg-deiminase_porph"/>
</dbReference>
<sequence length="464" mass="53393">MKKRLAAEWEPIKGVMIAWPAFLPHAYIVDLTQNYHVYLCVPGQDEENNAKKHLTEWGGNIRNVTFCQGPQGFDAPWVRDWGMHPIFDESRNFHLAGAEYQMSTPFVAYENPEVMFDGQNQPLSPNSYEQEENKAQPMIAEQIGQPFKKLPYALTGGNIMSDGFNKMMSMQVILTENRAKGISEEQFYANVARDTGMGDYSIFSNFGDYGLQHIDCYLKMIDEETLLVSRTPKNHKLYQRYEDLLDKEIRKSRTRYGRPFKIFRLDIVPFNEGHDDLTAYVNSVILNNSVYVPMYGIPQDKIALQQWQEVLPGYEIKGFDFEFAKEPEVITNRTGYTRTGWGTEDVAHCRTRAVWDENMLYIAVRRLEEEEPANQVLDIHVNIVDYSKAGLIKGSLKLYYREAGGTEWNCQPLETTNDRELFLGSLMGKPGDTIEYYVAAESKSGRKETMPRVAPKGTYKVHIR</sequence>
<evidence type="ECO:0000313" key="3">
    <source>
        <dbReference type="Proteomes" id="UP001300871"/>
    </source>
</evidence>
<dbReference type="RefSeq" id="WP_150028071.1">
    <property type="nucleotide sequence ID" value="NZ_BAABZD010000007.1"/>
</dbReference>
<dbReference type="PANTHER" id="PTHR31377:SF0">
    <property type="entry name" value="AGMATINE DEIMINASE-RELATED"/>
    <property type="match status" value="1"/>
</dbReference>
<dbReference type="Gene3D" id="3.75.10.10">
    <property type="entry name" value="L-arginine/glycine Amidinotransferase, Chain A"/>
    <property type="match status" value="1"/>
</dbReference>